<evidence type="ECO:0000259" key="4">
    <source>
        <dbReference type="Pfam" id="PF07987"/>
    </source>
</evidence>
<keyword evidence="2" id="KW-1133">Transmembrane helix</keyword>
<dbReference type="RefSeq" id="WP_189941859.1">
    <property type="nucleotide sequence ID" value="NZ_BMSX01000019.1"/>
</dbReference>
<dbReference type="InterPro" id="IPR038507">
    <property type="entry name" value="YcnI-like_sf"/>
</dbReference>
<accession>A0A918FJH2</accession>
<feature type="signal peptide" evidence="3">
    <location>
        <begin position="1"/>
        <end position="33"/>
    </location>
</feature>
<evidence type="ECO:0000313" key="6">
    <source>
        <dbReference type="Proteomes" id="UP000658320"/>
    </source>
</evidence>
<keyword evidence="6" id="KW-1185">Reference proteome</keyword>
<evidence type="ECO:0000256" key="2">
    <source>
        <dbReference type="SAM" id="Phobius"/>
    </source>
</evidence>
<sequence length="247" mass="24928">MSRFTLSRAARRLTVAAAAATTAVLLTAVPAAAHVEVESANAQALAENVEITFVAESESATAGITQLRVVLPKGITPADVVYGKGPAGWKFTADAEGYVVKGPAVKVGENAEHSIVVRQLPDAKELAFKTLQTYSDGKVDRWIELGESGGDGHGHGNEAPVLKLKAAAPGAKPATSSPSPSASPSAAATPAAEETAAVSSSPQAATTEKEDEDGGLSAGAWTGIVAAVLVAGAAVVLLVRRRGSAQE</sequence>
<reference evidence="5" key="1">
    <citation type="journal article" date="2014" name="Int. J. Syst. Evol. Microbiol.">
        <title>Complete genome sequence of Corynebacterium casei LMG S-19264T (=DSM 44701T), isolated from a smear-ripened cheese.</title>
        <authorList>
            <consortium name="US DOE Joint Genome Institute (JGI-PGF)"/>
            <person name="Walter F."/>
            <person name="Albersmeier A."/>
            <person name="Kalinowski J."/>
            <person name="Ruckert C."/>
        </authorList>
    </citation>
    <scope>NUCLEOTIDE SEQUENCE</scope>
    <source>
        <strain evidence="5">JCM 4346</strain>
    </source>
</reference>
<reference evidence="5" key="2">
    <citation type="submission" date="2020-09" db="EMBL/GenBank/DDBJ databases">
        <authorList>
            <person name="Sun Q."/>
            <person name="Ohkuma M."/>
        </authorList>
    </citation>
    <scope>NUCLEOTIDE SEQUENCE</scope>
    <source>
        <strain evidence="5">JCM 4346</strain>
    </source>
</reference>
<dbReference type="AlphaFoldDB" id="A0A918FJH2"/>
<dbReference type="Pfam" id="PF07987">
    <property type="entry name" value="DUF1775"/>
    <property type="match status" value="1"/>
</dbReference>
<feature type="region of interest" description="Disordered" evidence="1">
    <location>
        <begin position="167"/>
        <end position="215"/>
    </location>
</feature>
<organism evidence="5 6">
    <name type="scientific">Streptomyces aurantiogriseus</name>
    <dbReference type="NCBI Taxonomy" id="66870"/>
    <lineage>
        <taxon>Bacteria</taxon>
        <taxon>Bacillati</taxon>
        <taxon>Actinomycetota</taxon>
        <taxon>Actinomycetes</taxon>
        <taxon>Kitasatosporales</taxon>
        <taxon>Streptomycetaceae</taxon>
        <taxon>Streptomyces</taxon>
    </lineage>
</organism>
<feature type="chain" id="PRO_5038046206" description="YncI copper-binding domain-containing protein" evidence="3">
    <location>
        <begin position="34"/>
        <end position="247"/>
    </location>
</feature>
<evidence type="ECO:0000256" key="1">
    <source>
        <dbReference type="SAM" id="MobiDB-lite"/>
    </source>
</evidence>
<feature type="domain" description="YncI copper-binding" evidence="4">
    <location>
        <begin position="104"/>
        <end position="164"/>
    </location>
</feature>
<evidence type="ECO:0000313" key="5">
    <source>
        <dbReference type="EMBL" id="GGR42326.1"/>
    </source>
</evidence>
<keyword evidence="2" id="KW-0472">Membrane</keyword>
<evidence type="ECO:0000256" key="3">
    <source>
        <dbReference type="SAM" id="SignalP"/>
    </source>
</evidence>
<comment type="caution">
    <text evidence="5">The sequence shown here is derived from an EMBL/GenBank/DDBJ whole genome shotgun (WGS) entry which is preliminary data.</text>
</comment>
<keyword evidence="2" id="KW-0812">Transmembrane</keyword>
<proteinExistence type="predicted"/>
<dbReference type="Gene3D" id="2.60.40.2230">
    <property type="entry name" value="Uncharacterised protein YcnI-like PF07987, DUF1775"/>
    <property type="match status" value="1"/>
</dbReference>
<dbReference type="EMBL" id="BMSX01000019">
    <property type="protein sequence ID" value="GGR42326.1"/>
    <property type="molecule type" value="Genomic_DNA"/>
</dbReference>
<gene>
    <name evidence="5" type="ORF">GCM10010251_69180</name>
</gene>
<dbReference type="Proteomes" id="UP000658320">
    <property type="component" value="Unassembled WGS sequence"/>
</dbReference>
<feature type="transmembrane region" description="Helical" evidence="2">
    <location>
        <begin position="218"/>
        <end position="239"/>
    </location>
</feature>
<name>A0A918FJH2_9ACTN</name>
<protein>
    <recommendedName>
        <fullName evidence="4">YncI copper-binding domain-containing protein</fullName>
    </recommendedName>
</protein>
<feature type="compositionally biased region" description="Low complexity" evidence="1">
    <location>
        <begin position="167"/>
        <end position="202"/>
    </location>
</feature>
<dbReference type="InterPro" id="IPR012533">
    <property type="entry name" value="YcnI-copper_dom"/>
</dbReference>
<keyword evidence="3" id="KW-0732">Signal</keyword>